<keyword evidence="4" id="KW-0443">Lipid metabolism</keyword>
<evidence type="ECO:0000256" key="2">
    <source>
        <dbReference type="ARBA" id="ARBA00022801"/>
    </source>
</evidence>
<protein>
    <recommendedName>
        <fullName evidence="8">Thioesterase superfamily protein</fullName>
    </recommendedName>
</protein>
<keyword evidence="1" id="KW-0963">Cytoplasm</keyword>
<evidence type="ECO:0000313" key="7">
    <source>
        <dbReference type="Proteomes" id="UP001499854"/>
    </source>
</evidence>
<evidence type="ECO:0000256" key="4">
    <source>
        <dbReference type="ARBA" id="ARBA00023098"/>
    </source>
</evidence>
<organism evidence="6 7">
    <name type="scientific">Catenulispora subtropica</name>
    <dbReference type="NCBI Taxonomy" id="450798"/>
    <lineage>
        <taxon>Bacteria</taxon>
        <taxon>Bacillati</taxon>
        <taxon>Actinomycetota</taxon>
        <taxon>Actinomycetes</taxon>
        <taxon>Catenulisporales</taxon>
        <taxon>Catenulisporaceae</taxon>
        <taxon>Catenulispora</taxon>
    </lineage>
</organism>
<reference evidence="7" key="1">
    <citation type="journal article" date="2019" name="Int. J. Syst. Evol. Microbiol.">
        <title>The Global Catalogue of Microorganisms (GCM) 10K type strain sequencing project: providing services to taxonomists for standard genome sequencing and annotation.</title>
        <authorList>
            <consortium name="The Broad Institute Genomics Platform"/>
            <consortium name="The Broad Institute Genome Sequencing Center for Infectious Disease"/>
            <person name="Wu L."/>
            <person name="Ma J."/>
        </authorList>
    </citation>
    <scope>NUCLEOTIDE SEQUENCE [LARGE SCALE GENOMIC DNA]</scope>
    <source>
        <strain evidence="7">JCM 16013</strain>
    </source>
</reference>
<dbReference type="SUPFAM" id="SSF54637">
    <property type="entry name" value="Thioesterase/thiol ester dehydrase-isomerase"/>
    <property type="match status" value="1"/>
</dbReference>
<feature type="compositionally biased region" description="Basic and acidic residues" evidence="5">
    <location>
        <begin position="11"/>
        <end position="22"/>
    </location>
</feature>
<feature type="compositionally biased region" description="Gly residues" evidence="5">
    <location>
        <begin position="90"/>
        <end position="102"/>
    </location>
</feature>
<sequence>MGSQIRMTEAAQRDGRRDDVRRAWLDEPEAGLSGARIAKHRLVEQVRRLVDAAFQLDCGDAGYGDADGIAAVFDRRAVASRAREGAAGAEAGGEGGAEAGGEGEGDTVTAPEGDPRTRADAERAAYFEALAAEAESLADRVAALPRVPRADVGGVNASQARRHDALLVERSTINGRGNPLSPPVRMWADGDLIRAEAYFTAPYEGPPGRVHGAWVAACFDEILGCAQGASGAFGFTGTLTITLRRATPLYTKITYEAGFSHREGRKIHAWGRCYADGHLTAEATGVFVIPAFGGVGHGSAA</sequence>
<name>A0ABP5DED7_9ACTN</name>
<keyword evidence="7" id="KW-1185">Reference proteome</keyword>
<comment type="caution">
    <text evidence="6">The sequence shown here is derived from an EMBL/GenBank/DDBJ whole genome shotgun (WGS) entry which is preliminary data.</text>
</comment>
<proteinExistence type="predicted"/>
<feature type="region of interest" description="Disordered" evidence="5">
    <location>
        <begin position="1"/>
        <end position="22"/>
    </location>
</feature>
<keyword evidence="2" id="KW-0378">Hydrolase</keyword>
<dbReference type="EMBL" id="BAAAQM010000025">
    <property type="protein sequence ID" value="GAA1978782.1"/>
    <property type="molecule type" value="Genomic_DNA"/>
</dbReference>
<dbReference type="PANTHER" id="PTHR12418:SF19">
    <property type="entry name" value="ACYL-COENZYME A THIOESTERASE THEM4"/>
    <property type="match status" value="1"/>
</dbReference>
<keyword evidence="3" id="KW-0276">Fatty acid metabolism</keyword>
<accession>A0ABP5DED7</accession>
<feature type="region of interest" description="Disordered" evidence="5">
    <location>
        <begin position="84"/>
        <end position="118"/>
    </location>
</feature>
<evidence type="ECO:0000256" key="1">
    <source>
        <dbReference type="ARBA" id="ARBA00022490"/>
    </source>
</evidence>
<gene>
    <name evidence="6" type="ORF">GCM10009838_44540</name>
</gene>
<dbReference type="PANTHER" id="PTHR12418">
    <property type="entry name" value="ACYL-COENZYME A THIOESTERASE THEM4"/>
    <property type="match status" value="1"/>
</dbReference>
<evidence type="ECO:0000256" key="3">
    <source>
        <dbReference type="ARBA" id="ARBA00022832"/>
    </source>
</evidence>
<evidence type="ECO:0000256" key="5">
    <source>
        <dbReference type="SAM" id="MobiDB-lite"/>
    </source>
</evidence>
<evidence type="ECO:0008006" key="8">
    <source>
        <dbReference type="Google" id="ProtNLM"/>
    </source>
</evidence>
<dbReference type="InterPro" id="IPR052365">
    <property type="entry name" value="THEM4/THEM5_acyl-CoA_thioest"/>
</dbReference>
<dbReference type="Proteomes" id="UP001499854">
    <property type="component" value="Unassembled WGS sequence"/>
</dbReference>
<dbReference type="Gene3D" id="3.10.129.10">
    <property type="entry name" value="Hotdog Thioesterase"/>
    <property type="match status" value="1"/>
</dbReference>
<evidence type="ECO:0000313" key="6">
    <source>
        <dbReference type="EMBL" id="GAA1978782.1"/>
    </source>
</evidence>
<dbReference type="InterPro" id="IPR029069">
    <property type="entry name" value="HotDog_dom_sf"/>
</dbReference>